<evidence type="ECO:0000313" key="2">
    <source>
        <dbReference type="EMBL" id="VUG15951.1"/>
    </source>
</evidence>
<accession>A0A7D9CUQ4</accession>
<reference evidence="2 3" key="1">
    <citation type="submission" date="2019-07" db="EMBL/GenBank/DDBJ databases">
        <authorList>
            <person name="Friedrich A."/>
            <person name="Schacherer J."/>
        </authorList>
    </citation>
    <scope>NUCLEOTIDE SEQUENCE [LARGE SCALE GENOMIC DNA]</scope>
</reference>
<sequence length="751" mass="87068">MSQRPHRRQSLESNGSSSVPSHNHRITNGRNQQRPILTSALRNGDSTHNRQEHDYNSDSDCSASYDCPDNIEEHIKWSTANNTNIIPRVLLPKRTPISQLSTTFFGEHPNHDTEDHIYEKMQKYGLLNCMNRILVDRRDLHERRGNNNKTSNAKSNKKRKYSEIAHTEFNAADGDTSPEIDTELASVSSCFLKSGSTFYLSSDPEVDLKLKFANVSSGNQNISGFFQSSSVSIPFTAKNIDFVQYDLRCQESGKFGIELSIFDNMLRKFFFPSWPTFLVNADRDRKIMYTMDKYGYLGYESLDKKKKLSPIRHKIKYPRKTKFPNTSVFHKIEDTCGNTSTTFKFLSKWFDLPPFNEFLKTPSPPTPPYGKRKCINNPENMLGCNHCINSVLKNYILLELNINIEDLLYFSGTGVKEELPIIPDLLYKKKRCLKETLLRQEPKELLRSVVRYWDSRGMSYPFRKNFSPAQQIETIIHNQIRESEDEDMMEFELEGLPSSDEFETESFEPQRSSGRSRRLENMLFQRDDREGRIFCRVFPISAVKLYKNCKDQPLTLKLLVSISRITGEVYIVPGNLDRNNWSAEENCGELIPDYESFRQLYLTVFKYISSKEVRLSGDPIKKYFMSLRQQSQKVMLLLMLCRPALLDSSWRDKPDGVSRTLTNDRDKKNNFSKVACKNNGDFNKRHKRALSHEHDEIKESYMAYYNDKVKLGFDPHKVLRMKPHNGKHKKSEGSLKGELNPIGSTYSFELA</sequence>
<evidence type="ECO:0000313" key="3">
    <source>
        <dbReference type="Proteomes" id="UP000478008"/>
    </source>
</evidence>
<gene>
    <name evidence="2" type="ORF">DEBR0S1_03906G</name>
</gene>
<organism evidence="2 3">
    <name type="scientific">Dekkera bruxellensis</name>
    <name type="common">Brettanomyces custersii</name>
    <dbReference type="NCBI Taxonomy" id="5007"/>
    <lineage>
        <taxon>Eukaryota</taxon>
        <taxon>Fungi</taxon>
        <taxon>Dikarya</taxon>
        <taxon>Ascomycota</taxon>
        <taxon>Saccharomycotina</taxon>
        <taxon>Pichiomycetes</taxon>
        <taxon>Pichiales</taxon>
        <taxon>Pichiaceae</taxon>
        <taxon>Brettanomyces</taxon>
    </lineage>
</organism>
<evidence type="ECO:0000256" key="1">
    <source>
        <dbReference type="SAM" id="MobiDB-lite"/>
    </source>
</evidence>
<dbReference type="AlphaFoldDB" id="A0A7D9CUQ4"/>
<feature type="compositionally biased region" description="Basic and acidic residues" evidence="1">
    <location>
        <begin position="45"/>
        <end position="56"/>
    </location>
</feature>
<feature type="region of interest" description="Disordered" evidence="1">
    <location>
        <begin position="140"/>
        <end position="160"/>
    </location>
</feature>
<feature type="region of interest" description="Disordered" evidence="1">
    <location>
        <begin position="1"/>
        <end position="62"/>
    </location>
</feature>
<dbReference type="Proteomes" id="UP000478008">
    <property type="component" value="Unassembled WGS sequence"/>
</dbReference>
<feature type="compositionally biased region" description="Polar residues" evidence="1">
    <location>
        <begin position="28"/>
        <end position="44"/>
    </location>
</feature>
<proteinExistence type="predicted"/>
<dbReference type="EMBL" id="CABFWN010000001">
    <property type="protein sequence ID" value="VUG15951.1"/>
    <property type="molecule type" value="Genomic_DNA"/>
</dbReference>
<feature type="compositionally biased region" description="Polar residues" evidence="1">
    <location>
        <begin position="11"/>
        <end position="21"/>
    </location>
</feature>
<protein>
    <submittedName>
        <fullName evidence="2">DEBR0S1_03906g1_1</fullName>
    </submittedName>
</protein>
<name>A0A7D9CUQ4_DEKBR</name>
<keyword evidence="3" id="KW-1185">Reference proteome</keyword>